<proteinExistence type="predicted"/>
<gene>
    <name evidence="1" type="ORF">EGN73_10980</name>
</gene>
<protein>
    <submittedName>
        <fullName evidence="1">SusD/RagB family nutrient-binding outer membrane lipoprotein</fullName>
    </submittedName>
</protein>
<accession>A0A951IW89</accession>
<sequence length="475" mass="53682">MKRFIQTILSTVLLLFGTTACDNLLDINVDPGRISEDQVTIPNLLPSAIRFTANVQFGASQYGVQYPQYLGGQAISQYTPYGFDQLWRPLYTNAFPSLQEIIVRAEEVEAFNYSGIAKVLLAMNMLTGSSIFGDLPYTEANQGTSNLYPCYDTMESLYEVHIPELINSAIEDLQRPLPELPTLTVVRNDYIYNGDLNKWLKAAYALRARYHLHMSSRNPSLINEAANDVDMAFTSIEDDLQLMYEENIQNPWWSFLGNPVNKIMQPGSYITNMMNGTAQYPGVEDPRLPFYMASSDPDNFTGVEAGRLVGDNPDVNVNLTADTWYSRDIAPLLMITYSELQFIKAEAYFSSNRELSYQSYLNGIEASLVKIGVPNEEVNQYLSNELIAVGALNLQLSDIMLQKYISLFLQIETWTDMRRYQYAQEVYPGLSQPVINQIPGNPWIQRSNIADDEPGTNTCLPEIPNQGVPLWLFNN</sequence>
<evidence type="ECO:0000313" key="2">
    <source>
        <dbReference type="Proteomes" id="UP000727490"/>
    </source>
</evidence>
<dbReference type="InterPro" id="IPR041662">
    <property type="entry name" value="SusD-like_2"/>
</dbReference>
<keyword evidence="2" id="KW-1185">Reference proteome</keyword>
<dbReference type="EMBL" id="RPHB01000005">
    <property type="protein sequence ID" value="MBW3468330.1"/>
    <property type="molecule type" value="Genomic_DNA"/>
</dbReference>
<dbReference type="PROSITE" id="PS51257">
    <property type="entry name" value="PROKAR_LIPOPROTEIN"/>
    <property type="match status" value="1"/>
</dbReference>
<comment type="caution">
    <text evidence="1">The sequence shown here is derived from an EMBL/GenBank/DDBJ whole genome shotgun (WGS) entry which is preliminary data.</text>
</comment>
<name>A0A951IW89_9BACT</name>
<dbReference type="AlphaFoldDB" id="A0A951IW89"/>
<evidence type="ECO:0000313" key="1">
    <source>
        <dbReference type="EMBL" id="MBW3468330.1"/>
    </source>
</evidence>
<dbReference type="Pfam" id="PF12771">
    <property type="entry name" value="SusD-like_2"/>
    <property type="match status" value="1"/>
</dbReference>
<dbReference type="RefSeq" id="WP_219289498.1">
    <property type="nucleotide sequence ID" value="NZ_RPHB01000005.1"/>
</dbReference>
<reference evidence="1 2" key="1">
    <citation type="journal article" date="2020" name="Syst. Appl. Microbiol.">
        <title>Arthrospiribacter ruber gen. nov., sp. nov., a novel bacterium isolated from Arthrospira cultures.</title>
        <authorList>
            <person name="Waleron M."/>
            <person name="Misztak A."/>
            <person name="Waleron M.M."/>
            <person name="Furmaniak M."/>
            <person name="Mrozik A."/>
            <person name="Waleron K."/>
        </authorList>
    </citation>
    <scope>NUCLEOTIDE SEQUENCE [LARGE SCALE GENOMIC DNA]</scope>
    <source>
        <strain evidence="1 2">DPMB0001</strain>
    </source>
</reference>
<organism evidence="1 2">
    <name type="scientific">Arthrospiribacter ruber</name>
    <dbReference type="NCBI Taxonomy" id="2487934"/>
    <lineage>
        <taxon>Bacteria</taxon>
        <taxon>Pseudomonadati</taxon>
        <taxon>Bacteroidota</taxon>
        <taxon>Cytophagia</taxon>
        <taxon>Cytophagales</taxon>
        <taxon>Cyclobacteriaceae</taxon>
        <taxon>Arthrospiribacter</taxon>
    </lineage>
</organism>
<keyword evidence="1" id="KW-0449">Lipoprotein</keyword>
<dbReference type="Proteomes" id="UP000727490">
    <property type="component" value="Unassembled WGS sequence"/>
</dbReference>